<dbReference type="Gene3D" id="3.90.105.10">
    <property type="entry name" value="Molybdopterin biosynthesis moea protein, domain 2"/>
    <property type="match status" value="1"/>
</dbReference>
<evidence type="ECO:0000256" key="8">
    <source>
        <dbReference type="ARBA" id="ARBA00022842"/>
    </source>
</evidence>
<dbReference type="InterPro" id="IPR036425">
    <property type="entry name" value="MoaB/Mog-like_dom_sf"/>
</dbReference>
<dbReference type="SUPFAM" id="SSF63882">
    <property type="entry name" value="MoeA N-terminal region -like"/>
    <property type="match status" value="1"/>
</dbReference>
<keyword evidence="6 11" id="KW-0808">Transferase</keyword>
<dbReference type="CDD" id="cd00887">
    <property type="entry name" value="MoeA"/>
    <property type="match status" value="1"/>
</dbReference>
<evidence type="ECO:0000256" key="6">
    <source>
        <dbReference type="ARBA" id="ARBA00022679"/>
    </source>
</evidence>
<evidence type="ECO:0000259" key="12">
    <source>
        <dbReference type="SMART" id="SM00852"/>
    </source>
</evidence>
<dbReference type="EMBL" id="JPER01000004">
    <property type="protein sequence ID" value="KFZ30742.1"/>
    <property type="molecule type" value="Genomic_DNA"/>
</dbReference>
<sequence length="407" mass="43220">MSDQARWLSLPDALEAIRKTVSPHTDQVTVPLIHALDKVAAQQIAAPLDVPGYDNSAMDGYAVIAADANTGSTLEIIGEALAGHPFAGEIKAGSCVRIMTGAMLPAGADAVIMQEQTSSSGQSIVCGSPLIEGDNIRLAGSDLTAGETIIHAGQRLRPVDIGLLASMGIAEVMVNKPLTVATFSTGDELVPPGQPLQSGQIYDSNRYTIQAMLSRLDIDVVDLGLVRDDPDAIAATFKKAMEQADVIITSAGVSVGDADYTKEVMEQLGEINFWKIAMKPGKPFAFGKLGNCWFCGLPGNPVAAVVTLNQIVQPLLRYLAGENWPEPTVYRAVASKPMRKKPGRADFQRGWLEQLGERLEASPVGSQSSGVLSSVANANCFILLEQDRGNVEAGEIVTVLPFDRLLQ</sequence>
<comment type="similarity">
    <text evidence="4 11">Belongs to the MoeA family.</text>
</comment>
<evidence type="ECO:0000256" key="4">
    <source>
        <dbReference type="ARBA" id="ARBA00010763"/>
    </source>
</evidence>
<evidence type="ECO:0000256" key="3">
    <source>
        <dbReference type="ARBA" id="ARBA00005046"/>
    </source>
</evidence>
<dbReference type="FunFam" id="3.40.980.10:FF:000004">
    <property type="entry name" value="Molybdopterin molybdenumtransferase"/>
    <property type="match status" value="1"/>
</dbReference>
<comment type="function">
    <text evidence="2 11">Catalyzes the insertion of molybdate into adenylated molybdopterin with the concomitant release of AMP.</text>
</comment>
<dbReference type="PANTHER" id="PTHR10192">
    <property type="entry name" value="MOLYBDOPTERIN BIOSYNTHESIS PROTEIN"/>
    <property type="match status" value="1"/>
</dbReference>
<dbReference type="GO" id="GO:0046872">
    <property type="term" value="F:metal ion binding"/>
    <property type="evidence" value="ECO:0007669"/>
    <property type="project" value="UniProtKB-UniRule"/>
</dbReference>
<keyword evidence="7 11" id="KW-0479">Metal-binding</keyword>
<evidence type="ECO:0000256" key="11">
    <source>
        <dbReference type="RuleBase" id="RU365090"/>
    </source>
</evidence>
<dbReference type="FunFam" id="2.170.190.11:FF:000001">
    <property type="entry name" value="Molybdopterin molybdenumtransferase"/>
    <property type="match status" value="1"/>
</dbReference>
<dbReference type="STRING" id="435908.IDSA_09485"/>
<dbReference type="SUPFAM" id="SSF53218">
    <property type="entry name" value="Molybdenum cofactor biosynthesis proteins"/>
    <property type="match status" value="1"/>
</dbReference>
<dbReference type="SUPFAM" id="SSF63867">
    <property type="entry name" value="MoeA C-terminal domain-like"/>
    <property type="match status" value="1"/>
</dbReference>
<gene>
    <name evidence="13" type="ORF">IDSA_09485</name>
</gene>
<dbReference type="OrthoDB" id="9804758at2"/>
<evidence type="ECO:0000313" key="14">
    <source>
        <dbReference type="Proteomes" id="UP000054363"/>
    </source>
</evidence>
<comment type="cofactor">
    <cofactor evidence="1 11">
        <name>Mg(2+)</name>
        <dbReference type="ChEBI" id="CHEBI:18420"/>
    </cofactor>
</comment>
<dbReference type="EC" id="2.10.1.1" evidence="11"/>
<evidence type="ECO:0000256" key="7">
    <source>
        <dbReference type="ARBA" id="ARBA00022723"/>
    </source>
</evidence>
<dbReference type="SMART" id="SM00852">
    <property type="entry name" value="MoCF_biosynth"/>
    <property type="match status" value="1"/>
</dbReference>
<organism evidence="13 14">
    <name type="scientific">Pseudidiomarina salinarum</name>
    <dbReference type="NCBI Taxonomy" id="435908"/>
    <lineage>
        <taxon>Bacteria</taxon>
        <taxon>Pseudomonadati</taxon>
        <taxon>Pseudomonadota</taxon>
        <taxon>Gammaproteobacteria</taxon>
        <taxon>Alteromonadales</taxon>
        <taxon>Idiomarinaceae</taxon>
        <taxon>Pseudidiomarina</taxon>
    </lineage>
</organism>
<evidence type="ECO:0000256" key="10">
    <source>
        <dbReference type="ARBA" id="ARBA00047317"/>
    </source>
</evidence>
<evidence type="ECO:0000256" key="5">
    <source>
        <dbReference type="ARBA" id="ARBA00022505"/>
    </source>
</evidence>
<evidence type="ECO:0000256" key="2">
    <source>
        <dbReference type="ARBA" id="ARBA00002901"/>
    </source>
</evidence>
<protein>
    <recommendedName>
        <fullName evidence="11">Molybdopterin molybdenumtransferase</fullName>
        <ecNumber evidence="11">2.10.1.1</ecNumber>
    </recommendedName>
</protein>
<dbReference type="GO" id="GO:0005829">
    <property type="term" value="C:cytosol"/>
    <property type="evidence" value="ECO:0007669"/>
    <property type="project" value="TreeGrafter"/>
</dbReference>
<comment type="caution">
    <text evidence="13">The sequence shown here is derived from an EMBL/GenBank/DDBJ whole genome shotgun (WGS) entry which is preliminary data.</text>
</comment>
<dbReference type="eggNOG" id="COG0303">
    <property type="taxonomic scope" value="Bacteria"/>
</dbReference>
<dbReference type="AlphaFoldDB" id="A0A094IUC2"/>
<dbReference type="GO" id="GO:0061599">
    <property type="term" value="F:molybdopterin molybdotransferase activity"/>
    <property type="evidence" value="ECO:0007669"/>
    <property type="project" value="UniProtKB-UniRule"/>
</dbReference>
<dbReference type="Pfam" id="PF03453">
    <property type="entry name" value="MoeA_N"/>
    <property type="match status" value="1"/>
</dbReference>
<dbReference type="RefSeq" id="WP_034776120.1">
    <property type="nucleotide sequence ID" value="NZ_JPER01000004.1"/>
</dbReference>
<dbReference type="NCBIfam" id="TIGR00177">
    <property type="entry name" value="molyb_syn"/>
    <property type="match status" value="1"/>
</dbReference>
<dbReference type="NCBIfam" id="NF045515">
    <property type="entry name" value="Glp_gephyrin"/>
    <property type="match status" value="1"/>
</dbReference>
<dbReference type="GO" id="GO:0006777">
    <property type="term" value="P:Mo-molybdopterin cofactor biosynthetic process"/>
    <property type="evidence" value="ECO:0007669"/>
    <property type="project" value="UniProtKB-UniRule"/>
</dbReference>
<dbReference type="InterPro" id="IPR005111">
    <property type="entry name" value="MoeA_C_domain_IV"/>
</dbReference>
<keyword evidence="5 11" id="KW-0500">Molybdenum</keyword>
<comment type="pathway">
    <text evidence="3 11">Cofactor biosynthesis; molybdopterin biosynthesis.</text>
</comment>
<dbReference type="Pfam" id="PF00994">
    <property type="entry name" value="MoCF_biosynth"/>
    <property type="match status" value="1"/>
</dbReference>
<feature type="domain" description="MoaB/Mog" evidence="12">
    <location>
        <begin position="181"/>
        <end position="318"/>
    </location>
</feature>
<dbReference type="NCBIfam" id="NF007960">
    <property type="entry name" value="PRK10680.1"/>
    <property type="match status" value="1"/>
</dbReference>
<accession>A0A094IUC2</accession>
<keyword evidence="14" id="KW-1185">Reference proteome</keyword>
<evidence type="ECO:0000256" key="9">
    <source>
        <dbReference type="ARBA" id="ARBA00023150"/>
    </source>
</evidence>
<dbReference type="InterPro" id="IPR001453">
    <property type="entry name" value="MoaB/Mog_dom"/>
</dbReference>
<evidence type="ECO:0000256" key="1">
    <source>
        <dbReference type="ARBA" id="ARBA00001946"/>
    </source>
</evidence>
<dbReference type="InterPro" id="IPR005110">
    <property type="entry name" value="MoeA_linker/N"/>
</dbReference>
<dbReference type="Gene3D" id="3.40.980.10">
    <property type="entry name" value="MoaB/Mog-like domain"/>
    <property type="match status" value="1"/>
</dbReference>
<dbReference type="InterPro" id="IPR038987">
    <property type="entry name" value="MoeA-like"/>
</dbReference>
<dbReference type="Gene3D" id="2.40.340.10">
    <property type="entry name" value="MoeA, C-terminal, domain IV"/>
    <property type="match status" value="1"/>
</dbReference>
<keyword evidence="9 11" id="KW-0501">Molybdenum cofactor biosynthesis</keyword>
<name>A0A094IUC2_9GAMM</name>
<dbReference type="PANTHER" id="PTHR10192:SF5">
    <property type="entry name" value="GEPHYRIN"/>
    <property type="match status" value="1"/>
</dbReference>
<keyword evidence="8 11" id="KW-0460">Magnesium</keyword>
<proteinExistence type="inferred from homology"/>
<dbReference type="Pfam" id="PF03454">
    <property type="entry name" value="MoeA_C"/>
    <property type="match status" value="1"/>
</dbReference>
<dbReference type="Proteomes" id="UP000054363">
    <property type="component" value="Unassembled WGS sequence"/>
</dbReference>
<reference evidence="13 14" key="1">
    <citation type="submission" date="2014-06" db="EMBL/GenBank/DDBJ databases">
        <title>The draft genome sequence of Idiomarina salinarum ISL-52.</title>
        <authorList>
            <person name="Du J."/>
            <person name="Shao Z."/>
        </authorList>
    </citation>
    <scope>NUCLEOTIDE SEQUENCE [LARGE SCALE GENOMIC DNA]</scope>
    <source>
        <strain evidence="13 14">ISL-52</strain>
    </source>
</reference>
<dbReference type="UniPathway" id="UPA00344"/>
<comment type="catalytic activity">
    <reaction evidence="10">
        <text>adenylyl-molybdopterin + molybdate = Mo-molybdopterin + AMP + H(+)</text>
        <dbReference type="Rhea" id="RHEA:35047"/>
        <dbReference type="ChEBI" id="CHEBI:15378"/>
        <dbReference type="ChEBI" id="CHEBI:36264"/>
        <dbReference type="ChEBI" id="CHEBI:62727"/>
        <dbReference type="ChEBI" id="CHEBI:71302"/>
        <dbReference type="ChEBI" id="CHEBI:456215"/>
        <dbReference type="EC" id="2.10.1.1"/>
    </reaction>
</comment>
<dbReference type="Gene3D" id="2.170.190.11">
    <property type="entry name" value="Molybdopterin biosynthesis moea protein, domain 3"/>
    <property type="match status" value="1"/>
</dbReference>
<evidence type="ECO:0000313" key="13">
    <source>
        <dbReference type="EMBL" id="KFZ30742.1"/>
    </source>
</evidence>
<dbReference type="InterPro" id="IPR036688">
    <property type="entry name" value="MoeA_C_domain_IV_sf"/>
</dbReference>
<dbReference type="InterPro" id="IPR036135">
    <property type="entry name" value="MoeA_linker/N_sf"/>
</dbReference>